<dbReference type="OrthoDB" id="69313at2"/>
<reference evidence="2 3" key="1">
    <citation type="submission" date="2011-02" db="EMBL/GenBank/DDBJ databases">
        <authorList>
            <person name="Weinstock G."/>
            <person name="Sodergren E."/>
            <person name="Clifton S."/>
            <person name="Fulton L."/>
            <person name="Fulton B."/>
            <person name="Courtney L."/>
            <person name="Fronick C."/>
            <person name="Harrison M."/>
            <person name="Strong C."/>
            <person name="Farmer C."/>
            <person name="Delahaunty K."/>
            <person name="Markovic C."/>
            <person name="Hall O."/>
            <person name="Minx P."/>
            <person name="Tomlinson C."/>
            <person name="Mitreva M."/>
            <person name="Hou S."/>
            <person name="Chen J."/>
            <person name="Wollam A."/>
            <person name="Pepin K.H."/>
            <person name="Johnson M."/>
            <person name="Bhonagiri V."/>
            <person name="Zhang X."/>
            <person name="Suruliraj S."/>
            <person name="Warren W."/>
            <person name="Chinwalla A."/>
            <person name="Mardis E.R."/>
            <person name="Wilson R.K."/>
        </authorList>
    </citation>
    <scope>NUCLEOTIDE SEQUENCE [LARGE SCALE GENOMIC DNA]</scope>
    <source>
        <strain evidence="2 3">YIT 11859</strain>
    </source>
</reference>
<proteinExistence type="predicted"/>
<comment type="caution">
    <text evidence="2">The sequence shown here is derived from an EMBL/GenBank/DDBJ whole genome shotgun (WGS) entry which is preliminary data.</text>
</comment>
<dbReference type="InterPro" id="IPR050678">
    <property type="entry name" value="DNA_Partitioning_ATPase"/>
</dbReference>
<evidence type="ECO:0000313" key="3">
    <source>
        <dbReference type="Proteomes" id="UP000005156"/>
    </source>
</evidence>
<evidence type="ECO:0000313" key="2">
    <source>
        <dbReference type="EMBL" id="EGG57139.1"/>
    </source>
</evidence>
<dbReference type="InterPro" id="IPR002586">
    <property type="entry name" value="CobQ/CobB/MinD/ParA_Nub-bd_dom"/>
</dbReference>
<name>F3QHN2_9BURK</name>
<dbReference type="Proteomes" id="UP000005156">
    <property type="component" value="Unassembled WGS sequence"/>
</dbReference>
<dbReference type="PIRSF" id="PIRSF009320">
    <property type="entry name" value="Nuc_binding_HP_1000"/>
    <property type="match status" value="1"/>
</dbReference>
<sequence length="227" mass="25025">MAAPRIIAVCNTKGGTGKTTVALQLAIARARQGKKVWFVDGDRQQTGALALSLRLEQKGKKEVPFATYSDGKSLQFNVRKLSDQFDTVIIDVGGFDATTMRAAMMLCDLLLIPFQPRSFDSWALPKMHTLLEEVQSMRGEFPAYALLNSADPNSVDNKEAEEALQDYPTMKFLNCPLGRRKAFATSSGYGLGVDELKTRDPKAVKEVKDLVKAVFGDEEEEANAKEQ</sequence>
<dbReference type="AlphaFoldDB" id="F3QHN2"/>
<organism evidence="2 3">
    <name type="scientific">Parasutterella excrementihominis YIT 11859</name>
    <dbReference type="NCBI Taxonomy" id="762966"/>
    <lineage>
        <taxon>Bacteria</taxon>
        <taxon>Pseudomonadati</taxon>
        <taxon>Pseudomonadota</taxon>
        <taxon>Betaproteobacteria</taxon>
        <taxon>Burkholderiales</taxon>
        <taxon>Sutterellaceae</taxon>
        <taxon>Parasutterella</taxon>
    </lineage>
</organism>
<dbReference type="HOGENOM" id="CLU_037612_5_3_4"/>
<dbReference type="InterPro" id="IPR027417">
    <property type="entry name" value="P-loop_NTPase"/>
</dbReference>
<feature type="domain" description="CobQ/CobB/MinD/ParA nucleotide binding" evidence="1">
    <location>
        <begin position="7"/>
        <end position="190"/>
    </location>
</feature>
<dbReference type="SUPFAM" id="SSF52540">
    <property type="entry name" value="P-loop containing nucleoside triphosphate hydrolases"/>
    <property type="match status" value="1"/>
</dbReference>
<dbReference type="Pfam" id="PF01656">
    <property type="entry name" value="CbiA"/>
    <property type="match status" value="1"/>
</dbReference>
<dbReference type="RefSeq" id="WP_008863495.1">
    <property type="nucleotide sequence ID" value="NZ_GL883681.1"/>
</dbReference>
<dbReference type="EMBL" id="AFBP01000008">
    <property type="protein sequence ID" value="EGG57139.1"/>
    <property type="molecule type" value="Genomic_DNA"/>
</dbReference>
<dbReference type="PANTHER" id="PTHR13696:SF96">
    <property type="entry name" value="COBQ_COBB_MIND_PARA NUCLEOTIDE BINDING DOMAIN-CONTAINING PROTEIN"/>
    <property type="match status" value="1"/>
</dbReference>
<dbReference type="GeneID" id="43347952"/>
<dbReference type="PANTHER" id="PTHR13696">
    <property type="entry name" value="P-LOOP CONTAINING NUCLEOSIDE TRIPHOSPHATE HYDROLASE"/>
    <property type="match status" value="1"/>
</dbReference>
<dbReference type="CDD" id="cd02042">
    <property type="entry name" value="ParAB_family"/>
    <property type="match status" value="1"/>
</dbReference>
<keyword evidence="3" id="KW-1185">Reference proteome</keyword>
<dbReference type="eggNOG" id="COG1192">
    <property type="taxonomic scope" value="Bacteria"/>
</dbReference>
<evidence type="ECO:0000259" key="1">
    <source>
        <dbReference type="Pfam" id="PF01656"/>
    </source>
</evidence>
<protein>
    <submittedName>
        <fullName evidence="2">ParA family protein</fullName>
    </submittedName>
</protein>
<gene>
    <name evidence="2" type="ORF">HMPREF9439_00429</name>
</gene>
<accession>F3QHN2</accession>
<dbReference type="Gene3D" id="3.40.50.300">
    <property type="entry name" value="P-loop containing nucleotide triphosphate hydrolases"/>
    <property type="match status" value="1"/>
</dbReference>